<evidence type="ECO:0000313" key="2">
    <source>
        <dbReference type="EMBL" id="OLY84325.1"/>
    </source>
</evidence>
<reference evidence="2 3" key="1">
    <citation type="journal article" date="2016" name="Mol. Biol. Evol.">
        <title>Genome-Wide Survey of Gut Fungi (Harpellales) Reveals the First Horizontally Transferred Ubiquitin Gene from a Mosquito Host.</title>
        <authorList>
            <person name="Wang Y."/>
            <person name="White M.M."/>
            <person name="Kvist S."/>
            <person name="Moncalvo J.M."/>
        </authorList>
    </citation>
    <scope>NUCLEOTIDE SEQUENCE [LARGE SCALE GENOMIC DNA]</scope>
    <source>
        <strain evidence="2 3">ALG-7-W6</strain>
    </source>
</reference>
<evidence type="ECO:0000256" key="1">
    <source>
        <dbReference type="SAM" id="MobiDB-lite"/>
    </source>
</evidence>
<sequence>MPIDYQPPPLNEAAPTTAKKMVSTLVGYQILLAQITRPLDQKPVARRKGTFKMPFRQRQQQAFSKASATATNQQATSNYTGNTKNANHFQRKESQKIHQRSKNQSSM</sequence>
<proteinExistence type="predicted"/>
<organism evidence="2 3">
    <name type="scientific">Smittium mucronatum</name>
    <dbReference type="NCBI Taxonomy" id="133383"/>
    <lineage>
        <taxon>Eukaryota</taxon>
        <taxon>Fungi</taxon>
        <taxon>Fungi incertae sedis</taxon>
        <taxon>Zoopagomycota</taxon>
        <taxon>Kickxellomycotina</taxon>
        <taxon>Harpellomycetes</taxon>
        <taxon>Harpellales</taxon>
        <taxon>Legeriomycetaceae</taxon>
        <taxon>Smittium</taxon>
    </lineage>
</organism>
<gene>
    <name evidence="2" type="ORF">AYI68_g1514</name>
</gene>
<feature type="region of interest" description="Disordered" evidence="1">
    <location>
        <begin position="57"/>
        <end position="107"/>
    </location>
</feature>
<protein>
    <submittedName>
        <fullName evidence="2">Uncharacterized protein</fullName>
    </submittedName>
</protein>
<dbReference type="AlphaFoldDB" id="A0A1R0H570"/>
<dbReference type="EMBL" id="LSSL01000538">
    <property type="protein sequence ID" value="OLY84325.1"/>
    <property type="molecule type" value="Genomic_DNA"/>
</dbReference>
<evidence type="ECO:0000313" key="3">
    <source>
        <dbReference type="Proteomes" id="UP000187455"/>
    </source>
</evidence>
<comment type="caution">
    <text evidence="2">The sequence shown here is derived from an EMBL/GenBank/DDBJ whole genome shotgun (WGS) entry which is preliminary data.</text>
</comment>
<dbReference type="Proteomes" id="UP000187455">
    <property type="component" value="Unassembled WGS sequence"/>
</dbReference>
<feature type="compositionally biased region" description="Low complexity" evidence="1">
    <location>
        <begin position="66"/>
        <end position="80"/>
    </location>
</feature>
<keyword evidence="3" id="KW-1185">Reference proteome</keyword>
<accession>A0A1R0H570</accession>
<name>A0A1R0H570_9FUNG</name>